<evidence type="ECO:0000256" key="3">
    <source>
        <dbReference type="SAM" id="MobiDB-lite"/>
    </source>
</evidence>
<evidence type="ECO:0000313" key="4">
    <source>
        <dbReference type="EMBL" id="WAM31479.1"/>
    </source>
</evidence>
<dbReference type="Pfam" id="PF01905">
    <property type="entry name" value="DevR"/>
    <property type="match status" value="1"/>
</dbReference>
<protein>
    <submittedName>
        <fullName evidence="4">Type I-B CRISPR-associated protein Cas7/Cst2/DevR</fullName>
    </submittedName>
</protein>
<comment type="function">
    <text evidence="2">CRISPR (clustered regularly interspaced short palindromic repeat) is an adaptive immune system that provides protection against mobile genetic elements (viruses, transposable elements and conjugative plasmids). CRISPR clusters contain spacers, sequences complementary to antecedent mobile elements, and target invading nucleic acids. CRISPR clusters are transcribed and processed into CRISPR RNA (crRNA).</text>
</comment>
<gene>
    <name evidence="4" type="primary">cas7i</name>
    <name evidence="4" type="ORF">OTJ99_002362</name>
</gene>
<accession>A0ABY7BJG3</accession>
<evidence type="ECO:0000256" key="1">
    <source>
        <dbReference type="ARBA" id="ARBA00023118"/>
    </source>
</evidence>
<dbReference type="NCBIfam" id="TIGR01875">
    <property type="entry name" value="cas_MJ0381"/>
    <property type="match status" value="1"/>
</dbReference>
<feature type="compositionally biased region" description="Polar residues" evidence="3">
    <location>
        <begin position="112"/>
        <end position="121"/>
    </location>
</feature>
<evidence type="ECO:0000256" key="2">
    <source>
        <dbReference type="ARBA" id="ARBA00025626"/>
    </source>
</evidence>
<sequence>MNNTKGFTSTIVFKASSLNYGEGFANFSELKKFTRGDGTVYTFASRQCLRYDIVRLGHEWYGWNLQTVDKTQGTVQFRSDVSIKDSVEMDLFGYMKTKKSTKKKKGEENNESAENQTQRSISRPAVVRLSHAISLEPYKSDLEFLTNKGLADRIGENANIANIEHHTSFYTYTITIDLSRVGVDENEKPPQVIDNKERYQRVVQLLDIVKLLNRNIRGRLENLSPLFIIGGVYDIVHPFFLSRIKLNAQKGKYYLDKRPIEEMLNLKLPQGKVVRENTLIGAVAGTFENIDEFDTLVPNGILSIEEYFDIIKKKIKEFYEVD</sequence>
<dbReference type="Proteomes" id="UP001164745">
    <property type="component" value="Chromosome"/>
</dbReference>
<dbReference type="InterPro" id="IPR013414">
    <property type="entry name" value="Cas7/Cst2/DevR_sub_I-B/Tneap"/>
</dbReference>
<reference evidence="4" key="1">
    <citation type="submission" date="2022-12" db="EMBL/GenBank/DDBJ databases">
        <authorList>
            <person name="Bing R.G."/>
            <person name="Willard D.J."/>
            <person name="Manesh M.J.H."/>
            <person name="Laemthong T."/>
            <person name="Crosby J.R."/>
            <person name="Kelly R.M."/>
        </authorList>
    </citation>
    <scope>NUCLEOTIDE SEQUENCE</scope>
    <source>
        <strain evidence="4">DSM 8991</strain>
    </source>
</reference>
<keyword evidence="5" id="KW-1185">Reference proteome</keyword>
<proteinExistence type="predicted"/>
<dbReference type="InterPro" id="IPR010154">
    <property type="entry name" value="CRISPR-assoc_Cas7/Cst2/DevR"/>
</dbReference>
<dbReference type="NCBIfam" id="TIGR02585">
    <property type="entry name" value="cas_Cst2_DevR"/>
    <property type="match status" value="1"/>
</dbReference>
<dbReference type="RefSeq" id="WP_045166096.1">
    <property type="nucleotide sequence ID" value="NZ_CP113864.1"/>
</dbReference>
<dbReference type="EMBL" id="CP113864">
    <property type="protein sequence ID" value="WAM31479.1"/>
    <property type="molecule type" value="Genomic_DNA"/>
</dbReference>
<keyword evidence="1" id="KW-0051">Antiviral defense</keyword>
<organism evidence="4 5">
    <name type="scientific">Caldicellulosiruptor naganoensis</name>
    <dbReference type="NCBI Taxonomy" id="29324"/>
    <lineage>
        <taxon>Bacteria</taxon>
        <taxon>Bacillati</taxon>
        <taxon>Bacillota</taxon>
        <taxon>Bacillota incertae sedis</taxon>
        <taxon>Caldicellulosiruptorales</taxon>
        <taxon>Caldicellulosiruptoraceae</taxon>
        <taxon>Caldicellulosiruptor</taxon>
    </lineage>
</organism>
<feature type="region of interest" description="Disordered" evidence="3">
    <location>
        <begin position="100"/>
        <end position="121"/>
    </location>
</feature>
<evidence type="ECO:0000313" key="5">
    <source>
        <dbReference type="Proteomes" id="UP001164745"/>
    </source>
</evidence>
<name>A0ABY7BJG3_9FIRM</name>